<protein>
    <submittedName>
        <fullName evidence="2">DinB family protein</fullName>
    </submittedName>
</protein>
<reference evidence="2 3" key="1">
    <citation type="submission" date="2020-08" db="EMBL/GenBank/DDBJ databases">
        <title>Bridging the membrane lipid divide: bacteria of the FCB group superphylum have the potential to synthesize archaeal ether lipids.</title>
        <authorList>
            <person name="Villanueva L."/>
            <person name="Von Meijenfeldt F.A.B."/>
            <person name="Westbye A.B."/>
            <person name="Yadav S."/>
            <person name="Hopmans E.C."/>
            <person name="Dutilh B.E."/>
            <person name="Sinninghe Damste J.S."/>
        </authorList>
    </citation>
    <scope>NUCLEOTIDE SEQUENCE [LARGE SCALE GENOMIC DNA]</scope>
    <source>
        <strain evidence="2">NIOZ-UU36</strain>
    </source>
</reference>
<accession>A0A8J6NK34</accession>
<organism evidence="2 3">
    <name type="scientific">Candidatus Desulfolinea nitratireducens</name>
    <dbReference type="NCBI Taxonomy" id="2841698"/>
    <lineage>
        <taxon>Bacteria</taxon>
        <taxon>Bacillati</taxon>
        <taxon>Chloroflexota</taxon>
        <taxon>Anaerolineae</taxon>
        <taxon>Anaerolineales</taxon>
        <taxon>Anaerolineales incertae sedis</taxon>
        <taxon>Candidatus Desulfolinea</taxon>
    </lineage>
</organism>
<dbReference type="InterPro" id="IPR034660">
    <property type="entry name" value="DinB/YfiT-like"/>
</dbReference>
<dbReference type="SUPFAM" id="SSF109854">
    <property type="entry name" value="DinB/YfiT-like putative metalloenzymes"/>
    <property type="match status" value="1"/>
</dbReference>
<sequence>MNTLFNSIQDFTKFALEMTDADLEREWVWKDYDEEGFRFAFFRTLEDLLTLEAFQSHRRKKALSQTQHILAGYHLAFRDLQASLLGIDPAEYERVPAEGEWSLRKVYTHIVEADLLFHVAIKNGLNDHRLRDGKLSKMTEEIWEEVSGTNDAEVDAILAGPIEAALDYHETVHARTLSMLADISDEELEKTTLYWEKEAMTLRFRLHRFESHMRQHTIQMDKTLEMLDLHPNEIKRLLRLIYNGLARAENAMMGINESSLKAVNKYKKNIEDRTAELRGLFEK</sequence>
<dbReference type="InterPro" id="IPR024775">
    <property type="entry name" value="DinB-like"/>
</dbReference>
<gene>
    <name evidence="2" type="ORF">H8E29_03690</name>
</gene>
<feature type="domain" description="DinB-like" evidence="1">
    <location>
        <begin position="77"/>
        <end position="220"/>
    </location>
</feature>
<evidence type="ECO:0000313" key="3">
    <source>
        <dbReference type="Proteomes" id="UP000614469"/>
    </source>
</evidence>
<name>A0A8J6NK34_9CHLR</name>
<dbReference type="AlphaFoldDB" id="A0A8J6NK34"/>
<evidence type="ECO:0000259" key="1">
    <source>
        <dbReference type="Pfam" id="PF12867"/>
    </source>
</evidence>
<comment type="caution">
    <text evidence="2">The sequence shown here is derived from an EMBL/GenBank/DDBJ whole genome shotgun (WGS) entry which is preliminary data.</text>
</comment>
<dbReference type="EMBL" id="JACNJN010000060">
    <property type="protein sequence ID" value="MBC8334345.1"/>
    <property type="molecule type" value="Genomic_DNA"/>
</dbReference>
<proteinExistence type="predicted"/>
<dbReference type="Pfam" id="PF12867">
    <property type="entry name" value="DinB_2"/>
    <property type="match status" value="1"/>
</dbReference>
<evidence type="ECO:0000313" key="2">
    <source>
        <dbReference type="EMBL" id="MBC8334345.1"/>
    </source>
</evidence>
<dbReference type="Proteomes" id="UP000614469">
    <property type="component" value="Unassembled WGS sequence"/>
</dbReference>
<dbReference type="Gene3D" id="1.20.120.450">
    <property type="entry name" value="dinb family like domain"/>
    <property type="match status" value="1"/>
</dbReference>